<sequence>MNEHGRTSTPVPKGSNLAFALSPIITEISNGFYNSRSGDIFPQEPIILNRNHTYVNMLSSESTQFEDITEVEKILPTTLNITNV</sequence>
<evidence type="ECO:0000313" key="2">
    <source>
        <dbReference type="Proteomes" id="UP000267606"/>
    </source>
</evidence>
<dbReference type="AlphaFoldDB" id="A0A183H568"/>
<name>A0A183H568_9BILA</name>
<dbReference type="Proteomes" id="UP000267606">
    <property type="component" value="Unassembled WGS sequence"/>
</dbReference>
<evidence type="ECO:0000313" key="1">
    <source>
        <dbReference type="EMBL" id="VDO33664.1"/>
    </source>
</evidence>
<dbReference type="EMBL" id="UZAJ01001546">
    <property type="protein sequence ID" value="VDO33664.1"/>
    <property type="molecule type" value="Genomic_DNA"/>
</dbReference>
<organism evidence="3">
    <name type="scientific">Onchocerca flexuosa</name>
    <dbReference type="NCBI Taxonomy" id="387005"/>
    <lineage>
        <taxon>Eukaryota</taxon>
        <taxon>Metazoa</taxon>
        <taxon>Ecdysozoa</taxon>
        <taxon>Nematoda</taxon>
        <taxon>Chromadorea</taxon>
        <taxon>Rhabditida</taxon>
        <taxon>Spirurina</taxon>
        <taxon>Spiruromorpha</taxon>
        <taxon>Filarioidea</taxon>
        <taxon>Onchocercidae</taxon>
        <taxon>Onchocerca</taxon>
    </lineage>
</organism>
<dbReference type="WBParaSite" id="OFLC_0000262701-mRNA-1">
    <property type="protein sequence ID" value="OFLC_0000262701-mRNA-1"/>
    <property type="gene ID" value="OFLC_0000262701"/>
</dbReference>
<proteinExistence type="predicted"/>
<gene>
    <name evidence="1" type="ORF">OFLC_LOCUS2628</name>
</gene>
<reference evidence="1 2" key="2">
    <citation type="submission" date="2018-11" db="EMBL/GenBank/DDBJ databases">
        <authorList>
            <consortium name="Pathogen Informatics"/>
        </authorList>
    </citation>
    <scope>NUCLEOTIDE SEQUENCE [LARGE SCALE GENOMIC DNA]</scope>
</reference>
<accession>A0A183H568</accession>
<protein>
    <submittedName>
        <fullName evidence="3">Reverse transcriptase domain-containing protein</fullName>
    </submittedName>
</protein>
<evidence type="ECO:0000313" key="3">
    <source>
        <dbReference type="WBParaSite" id="OFLC_0000262701-mRNA-1"/>
    </source>
</evidence>
<reference evidence="3" key="1">
    <citation type="submission" date="2016-06" db="UniProtKB">
        <authorList>
            <consortium name="WormBaseParasite"/>
        </authorList>
    </citation>
    <scope>IDENTIFICATION</scope>
</reference>
<keyword evidence="2" id="KW-1185">Reference proteome</keyword>
<dbReference type="STRING" id="387005.A0A183H568"/>